<gene>
    <name evidence="1" type="ORF">WCH_CX17680</name>
</gene>
<feature type="non-terminal residue" evidence="1">
    <location>
        <position position="1"/>
    </location>
</feature>
<accession>F8LA92</accession>
<name>F8LA92_9BACT</name>
<organism evidence="1">
    <name type="scientific">Waddlia chondrophila 2032/99</name>
    <dbReference type="NCBI Taxonomy" id="765953"/>
    <lineage>
        <taxon>Bacteria</taxon>
        <taxon>Pseudomonadati</taxon>
        <taxon>Chlamydiota</taxon>
        <taxon>Chlamydiia</taxon>
        <taxon>Parachlamydiales</taxon>
        <taxon>Waddliaceae</taxon>
        <taxon>Waddlia</taxon>
    </lineage>
</organism>
<protein>
    <submittedName>
        <fullName evidence="1">Uncharacterized protein</fullName>
    </submittedName>
</protein>
<proteinExistence type="predicted"/>
<dbReference type="AlphaFoldDB" id="F8LA92"/>
<evidence type="ECO:0000313" key="1">
    <source>
        <dbReference type="EMBL" id="CCB90400.1"/>
    </source>
</evidence>
<dbReference type="EMBL" id="FR872606">
    <property type="protein sequence ID" value="CCB90400.1"/>
    <property type="molecule type" value="Genomic_DNA"/>
</dbReference>
<reference evidence="1" key="1">
    <citation type="submission" date="2011-05" db="EMBL/GenBank/DDBJ databases">
        <title>Unity in variety -- the pan-genome of the Chlamydiae.</title>
        <authorList>
            <person name="Collingro A."/>
            <person name="Tischler P."/>
            <person name="Weinmaier T."/>
            <person name="Penz T."/>
            <person name="Heinz E."/>
            <person name="Brunham R.C."/>
            <person name="Read T.D."/>
            <person name="Bavoil P.M."/>
            <person name="Sachse K."/>
            <person name="Kahane S."/>
            <person name="Friedman M.G."/>
            <person name="Rattei T."/>
            <person name="Myers G.S.A."/>
            <person name="Horn M."/>
        </authorList>
    </citation>
    <scope>NUCLEOTIDE SEQUENCE</scope>
    <source>
        <strain evidence="1">2032/99</strain>
    </source>
</reference>
<sequence length="98" mass="11076">CLVNLNTGAKVKVNLSLGPIYNGIYTHWILAIDYSNREVYLEDGSVWKMSWWDSSIVNQWLPNDTVIIGINDGWFSGSNPNMLINVNMNDHAIGNCIF</sequence>